<keyword evidence="7" id="KW-0378">Hydrolase</keyword>
<comment type="PTM">
    <text evidence="7">Cleaved by autocatalysis into a large and a small subunit.</text>
</comment>
<feature type="binding site" evidence="6">
    <location>
        <position position="123"/>
    </location>
    <ligand>
        <name>L-glutamate</name>
        <dbReference type="ChEBI" id="CHEBI:29985"/>
    </ligand>
</feature>
<keyword evidence="3 7" id="KW-0012">Acyltransferase</keyword>
<feature type="binding site" evidence="6">
    <location>
        <position position="439"/>
    </location>
    <ligand>
        <name>L-glutamate</name>
        <dbReference type="ChEBI" id="CHEBI:29985"/>
    </ligand>
</feature>
<dbReference type="Pfam" id="PF01019">
    <property type="entry name" value="G_glu_transpept"/>
    <property type="match status" value="1"/>
</dbReference>
<keyword evidence="7" id="KW-0865">Zymogen</keyword>
<keyword evidence="7 8" id="KW-0808">Transferase</keyword>
<dbReference type="GO" id="GO:0006751">
    <property type="term" value="P:glutathione catabolic process"/>
    <property type="evidence" value="ECO:0007669"/>
    <property type="project" value="UniProtKB-UniRule"/>
</dbReference>
<evidence type="ECO:0000256" key="4">
    <source>
        <dbReference type="ARBA" id="ARBA00047417"/>
    </source>
</evidence>
<evidence type="ECO:0000256" key="7">
    <source>
        <dbReference type="RuleBase" id="RU368036"/>
    </source>
</evidence>
<dbReference type="PRINTS" id="PR01210">
    <property type="entry name" value="GGTRANSPTASE"/>
</dbReference>
<dbReference type="InterPro" id="IPR051792">
    <property type="entry name" value="GGT_bact"/>
</dbReference>
<protein>
    <recommendedName>
        <fullName evidence="7">Glutathione hydrolase proenzyme</fullName>
        <ecNumber evidence="7">2.3.2.2</ecNumber>
        <ecNumber evidence="7">3.4.19.13</ecNumber>
    </recommendedName>
    <component>
        <recommendedName>
            <fullName evidence="7">Glutathione hydrolase large chain</fullName>
        </recommendedName>
    </component>
    <component>
        <recommendedName>
            <fullName evidence="7">Glutathione hydrolase small chain</fullName>
        </recommendedName>
    </component>
</protein>
<evidence type="ECO:0000256" key="5">
    <source>
        <dbReference type="PIRSR" id="PIRSR600101-1"/>
    </source>
</evidence>
<dbReference type="SUPFAM" id="SSF56235">
    <property type="entry name" value="N-terminal nucleophile aminohydrolases (Ntn hydrolases)"/>
    <property type="match status" value="1"/>
</dbReference>
<comment type="catalytic activity">
    <reaction evidence="1 7">
        <text>an S-substituted glutathione + H2O = an S-substituted L-cysteinylglycine + L-glutamate</text>
        <dbReference type="Rhea" id="RHEA:59468"/>
        <dbReference type="ChEBI" id="CHEBI:15377"/>
        <dbReference type="ChEBI" id="CHEBI:29985"/>
        <dbReference type="ChEBI" id="CHEBI:90779"/>
        <dbReference type="ChEBI" id="CHEBI:143103"/>
        <dbReference type="EC" id="3.4.19.13"/>
    </reaction>
</comment>
<feature type="binding site" evidence="6">
    <location>
        <begin position="415"/>
        <end position="417"/>
    </location>
    <ligand>
        <name>L-glutamate</name>
        <dbReference type="ChEBI" id="CHEBI:29985"/>
    </ligand>
</feature>
<evidence type="ECO:0000256" key="2">
    <source>
        <dbReference type="ARBA" id="ARBA00001089"/>
    </source>
</evidence>
<gene>
    <name evidence="8" type="primary">ggt</name>
    <name evidence="8" type="ORF">GNH96_08705</name>
</gene>
<comment type="subunit">
    <text evidence="7">This enzyme consists of two polypeptide chains, which are synthesized in precursor form from a single polypeptide.</text>
</comment>
<comment type="similarity">
    <text evidence="7">Belongs to the gamma-glutamyltransferase family.</text>
</comment>
<feature type="binding site" evidence="6">
    <location>
        <position position="489"/>
    </location>
    <ligand>
        <name>L-glutamate</name>
        <dbReference type="ChEBI" id="CHEBI:29985"/>
    </ligand>
</feature>
<dbReference type="UniPathway" id="UPA00204"/>
<name>A0A858Q8A8_9GAMM</name>
<dbReference type="PANTHER" id="PTHR43199:SF6">
    <property type="entry name" value="GLUTATHIONE HYDROLASE PROENZYME"/>
    <property type="match status" value="1"/>
</dbReference>
<evidence type="ECO:0000256" key="6">
    <source>
        <dbReference type="PIRSR" id="PIRSR600101-2"/>
    </source>
</evidence>
<evidence type="ECO:0000313" key="9">
    <source>
        <dbReference type="Proteomes" id="UP000503004"/>
    </source>
</evidence>
<dbReference type="InterPro" id="IPR043138">
    <property type="entry name" value="GGT_lsub"/>
</dbReference>
<sequence>MADLGGKAPSVRRVESIRYGLGWNRPGWRRAAVAFSRCLLLAAAVCAAQASGGPGHAAIASAHPLATQAGFEILDQGGNAFDAAVAVSAVLAVVEPQSSGIGGGGFWLLRRAADGKTVMLDGRETAPLAARPDMYLDARGEPRPRASLDGALSAGIPGLPAALVRLSKDYGRLPLAQSLTPAIRHAENGFAVGRRYARAAKDREAALRQSPAASAIFLDRGTAPQAGFRLVQKDLAETLRRIARQEHAGFYGGMTARLLVQGVRDGGGIWQAGDLAGYRVVERAPVRGRYRGIRITSAAPPSSGGTVLLEALNILSAYDLDGMDALTRKHLVIEAERRAYRDRDLYLGDPGFVRMPLSRLLSPDYAEGLRVAIRPDRALPSSALSAPQASSSQGDNTTHFSLIDGEGNLVAATLSINNSFGSGFVPPGTGVLLNDEMDDFATAPGKPNAYGLVGGGANAIAPGKRMLSSMSPTFLETQDRTAVLGTPGGSRIISMVLLAVLDFAQGHGAESWVSAGRFHHQYLPDVVEYEPGGLSEEDIRGLESRGHTLKPTGYRYGDMHAVQWDRVRNRLSAASDPRGEGAAAVK</sequence>
<organism evidence="8 9">
    <name type="scientific">Methylococcus geothermalis</name>
    <dbReference type="NCBI Taxonomy" id="2681310"/>
    <lineage>
        <taxon>Bacteria</taxon>
        <taxon>Pseudomonadati</taxon>
        <taxon>Pseudomonadota</taxon>
        <taxon>Gammaproteobacteria</taxon>
        <taxon>Methylococcales</taxon>
        <taxon>Methylococcaceae</taxon>
        <taxon>Methylococcus</taxon>
    </lineage>
</organism>
<dbReference type="PANTHER" id="PTHR43199">
    <property type="entry name" value="GLUTATHIONE HYDROLASE"/>
    <property type="match status" value="1"/>
</dbReference>
<dbReference type="InterPro" id="IPR029055">
    <property type="entry name" value="Ntn_hydrolases_N"/>
</dbReference>
<dbReference type="KEGG" id="metu:GNH96_08705"/>
<evidence type="ECO:0000256" key="3">
    <source>
        <dbReference type="ARBA" id="ARBA00023315"/>
    </source>
</evidence>
<dbReference type="EC" id="2.3.2.2" evidence="7"/>
<dbReference type="GO" id="GO:0006750">
    <property type="term" value="P:glutathione biosynthetic process"/>
    <property type="evidence" value="ECO:0007669"/>
    <property type="project" value="UniProtKB-KW"/>
</dbReference>
<dbReference type="EC" id="3.4.19.13" evidence="7"/>
<dbReference type="NCBIfam" id="TIGR00066">
    <property type="entry name" value="g_glut_trans"/>
    <property type="match status" value="1"/>
</dbReference>
<comment type="catalytic activity">
    <reaction evidence="2 7">
        <text>glutathione + H2O = L-cysteinylglycine + L-glutamate</text>
        <dbReference type="Rhea" id="RHEA:28807"/>
        <dbReference type="ChEBI" id="CHEBI:15377"/>
        <dbReference type="ChEBI" id="CHEBI:29985"/>
        <dbReference type="ChEBI" id="CHEBI:57925"/>
        <dbReference type="ChEBI" id="CHEBI:61694"/>
        <dbReference type="EC" id="3.4.19.13"/>
    </reaction>
</comment>
<keyword evidence="7" id="KW-0317">Glutathione biosynthesis</keyword>
<comment type="pathway">
    <text evidence="7">Sulfur metabolism; glutathione metabolism.</text>
</comment>
<feature type="active site" description="Nucleophile" evidence="5">
    <location>
        <position position="397"/>
    </location>
</feature>
<reference evidence="9" key="1">
    <citation type="submission" date="2019-12" db="EMBL/GenBank/DDBJ databases">
        <authorList>
            <person name="Awala S.I."/>
            <person name="Rhee S.K."/>
        </authorList>
    </citation>
    <scope>NUCLEOTIDE SEQUENCE [LARGE SCALE GENOMIC DNA]</scope>
    <source>
        <strain evidence="9">IM1</strain>
    </source>
</reference>
<dbReference type="GO" id="GO:0103068">
    <property type="term" value="F:leukotriene C4 gamma-glutamyl transferase activity"/>
    <property type="evidence" value="ECO:0007669"/>
    <property type="project" value="UniProtKB-EC"/>
</dbReference>
<dbReference type="EMBL" id="CP046565">
    <property type="protein sequence ID" value="QJD30041.1"/>
    <property type="molecule type" value="Genomic_DNA"/>
</dbReference>
<dbReference type="GO" id="GO:0036374">
    <property type="term" value="F:glutathione hydrolase activity"/>
    <property type="evidence" value="ECO:0007669"/>
    <property type="project" value="UniProtKB-UniRule"/>
</dbReference>
<feature type="binding site" evidence="6">
    <location>
        <begin position="468"/>
        <end position="469"/>
    </location>
    <ligand>
        <name>L-glutamate</name>
        <dbReference type="ChEBI" id="CHEBI:29985"/>
    </ligand>
</feature>
<dbReference type="InterPro" id="IPR000101">
    <property type="entry name" value="GGT_peptidase"/>
</dbReference>
<comment type="catalytic activity">
    <reaction evidence="4 7">
        <text>an N-terminal (5-L-glutamyl)-[peptide] + an alpha-amino acid = 5-L-glutamyl amino acid + an N-terminal L-alpha-aminoacyl-[peptide]</text>
        <dbReference type="Rhea" id="RHEA:23904"/>
        <dbReference type="Rhea" id="RHEA-COMP:9780"/>
        <dbReference type="Rhea" id="RHEA-COMP:9795"/>
        <dbReference type="ChEBI" id="CHEBI:77644"/>
        <dbReference type="ChEBI" id="CHEBI:78597"/>
        <dbReference type="ChEBI" id="CHEBI:78599"/>
        <dbReference type="ChEBI" id="CHEBI:78608"/>
        <dbReference type="EC" id="2.3.2.2"/>
    </reaction>
</comment>
<evidence type="ECO:0000256" key="1">
    <source>
        <dbReference type="ARBA" id="ARBA00001049"/>
    </source>
</evidence>
<dbReference type="AlphaFoldDB" id="A0A858Q8A8"/>
<dbReference type="Proteomes" id="UP000503004">
    <property type="component" value="Chromosome"/>
</dbReference>
<dbReference type="RefSeq" id="WP_169603318.1">
    <property type="nucleotide sequence ID" value="NZ_CP046565.1"/>
</dbReference>
<keyword evidence="9" id="KW-1185">Reference proteome</keyword>
<dbReference type="Gene3D" id="3.60.20.40">
    <property type="match status" value="1"/>
</dbReference>
<proteinExistence type="inferred from homology"/>
<evidence type="ECO:0000313" key="8">
    <source>
        <dbReference type="EMBL" id="QJD30041.1"/>
    </source>
</evidence>
<accession>A0A858Q8A8</accession>
<dbReference type="InterPro" id="IPR043137">
    <property type="entry name" value="GGT_ssub_C"/>
</dbReference>
<dbReference type="Gene3D" id="1.10.246.130">
    <property type="match status" value="1"/>
</dbReference>